<feature type="domain" description="4Fe-4S ferredoxin-type" evidence="2">
    <location>
        <begin position="747"/>
        <end position="777"/>
    </location>
</feature>
<name>A0A9Q3UPS9_9GAMM</name>
<feature type="domain" description="4Fe-4S ferredoxin-type" evidence="2">
    <location>
        <begin position="802"/>
        <end position="833"/>
    </location>
</feature>
<feature type="domain" description="4Fe-4S ferredoxin-type" evidence="2">
    <location>
        <begin position="834"/>
        <end position="863"/>
    </location>
</feature>
<sequence length="995" mass="109374">MSSMIARENDAEVAALRRALGQRRGRDYWRSLEEFADTPAFQRLIEEDFPRLAPLWEGRVTRRGLLGLMAASLALGGLTACGPQPPEQIAPYTRRPEDLLPGRPRWYASTLPLDGYARGVLVKTFEGRPVKIEGNPEHPASLGATDSIAQAELLGLYDPDRSRTIRYRGSASSQGAFLEQLDRRRSRWAREGGLCLLTGPLTSPSQRALIERLRRRYPGLRWYRHAPLDGAGDPDPRPAVRYRLDRARVILDLDADCLDQGPAKLVHARHVMGRRHPDPQRQDHGLPNRLYCVESTPSVTGASSDHRLPLAAPDVPLFAAALGRRLGVPGLAAADDPAGVDPAWLDALADDLRQAGDGAAVIPGRAQSADLHRLALALNQQLGAVGHTVLPAPPLTPADGDLPALAQAIDQGRVDGLLMLDTNPVYSAPGALEFADRLARVPFSVHLGQYHDETGRAALWHLPAAHPLERWDDARAFDGTASVLQPTIVPLFGGFSAQQVLAAFDGDYRADARELVRAHWRRQWPDDDFEGRWRAALQRGWIEEAPAAPAALPMPTDLTVPVAADDGLVLQWRADPALHDGHYANNGWLQELPRPLTKLTWDGAALIAPALAAEKGLRRGQHVILERNGRRLEVPVWIQPGQPPRAVTLYLGQGRTAVGRVGDGVGVNAYRLMPASGALQAGGLTLLRTDRFSELADTQQHHRVEGRDVLKETDLDGFLEDPAFARPAHPEPPPSLYPEWDYPGHAWGMSINLNSCTGCNACVTACQAENNIPIVGAEEVRRGHEMHWIRVDRYFQGPAEAPETRFQPVPCMHCEKAPCEYVCPVEATQHNSEGLNDMVYNRCVGTRYCSQNCPYKVRRFNWYHYTDTAAKLATPAAAHNPDVTVRSRGVMEKCTYCVQRINQAEADARNAGRPLRDGELKTACQQVCPTGAIEFGDLNDPRSAVSRAKASVLDYAMLGELNTRPRTTYQAEVRNPNPAIREHRDPASDDPEAPA</sequence>
<dbReference type="Gene3D" id="2.40.40.20">
    <property type="match status" value="1"/>
</dbReference>
<dbReference type="Gene3D" id="3.30.2070.10">
    <property type="entry name" value="Formate dehydrogenase/DMSO reductase"/>
    <property type="match status" value="1"/>
</dbReference>
<dbReference type="PANTHER" id="PTHR42783">
    <property type="entry name" value="GLUTAMATE SYNTHASE [NADPH] SMALL CHAIN"/>
    <property type="match status" value="1"/>
</dbReference>
<dbReference type="PROSITE" id="PS51379">
    <property type="entry name" value="4FE4S_FER_2"/>
    <property type="match status" value="3"/>
</dbReference>
<dbReference type="SUPFAM" id="SSF53706">
    <property type="entry name" value="Formate dehydrogenase/DMSO reductase, domains 1-3"/>
    <property type="match status" value="1"/>
</dbReference>
<dbReference type="PANTHER" id="PTHR42783:SF3">
    <property type="entry name" value="GLUTAMATE SYNTHASE [NADPH] SMALL CHAIN-RELATED"/>
    <property type="match status" value="1"/>
</dbReference>
<evidence type="ECO:0000256" key="1">
    <source>
        <dbReference type="SAM" id="MobiDB-lite"/>
    </source>
</evidence>
<gene>
    <name evidence="3" type="ORF">LL252_11910</name>
</gene>
<dbReference type="Proteomes" id="UP001108027">
    <property type="component" value="Unassembled WGS sequence"/>
</dbReference>
<dbReference type="EMBL" id="JAJGNA010000014">
    <property type="protein sequence ID" value="MCC4309277.1"/>
    <property type="molecule type" value="Genomic_DNA"/>
</dbReference>
<dbReference type="InterPro" id="IPR030948">
    <property type="entry name" value="TAT_var_transloc_signal_dom"/>
</dbReference>
<evidence type="ECO:0000313" key="3">
    <source>
        <dbReference type="EMBL" id="MCC4309277.1"/>
    </source>
</evidence>
<dbReference type="SUPFAM" id="SSF50692">
    <property type="entry name" value="ADC-like"/>
    <property type="match status" value="1"/>
</dbReference>
<evidence type="ECO:0000313" key="4">
    <source>
        <dbReference type="Proteomes" id="UP001108027"/>
    </source>
</evidence>
<dbReference type="Pfam" id="PF13247">
    <property type="entry name" value="Fer4_11"/>
    <property type="match status" value="1"/>
</dbReference>
<dbReference type="Gene3D" id="3.30.70.20">
    <property type="match status" value="2"/>
</dbReference>
<proteinExistence type="predicted"/>
<accession>A0A9Q3UPS9</accession>
<keyword evidence="4" id="KW-1185">Reference proteome</keyword>
<dbReference type="Gene3D" id="3.40.50.740">
    <property type="match status" value="1"/>
</dbReference>
<protein>
    <submittedName>
        <fullName evidence="3">TAT-variant-translocated molybdopterin oxidoreductase</fullName>
    </submittedName>
</protein>
<dbReference type="RefSeq" id="WP_204428656.1">
    <property type="nucleotide sequence ID" value="NZ_JADDOL010000009.1"/>
</dbReference>
<dbReference type="InterPro" id="IPR009010">
    <property type="entry name" value="Asp_de-COase-like_dom_sf"/>
</dbReference>
<dbReference type="CDD" id="cd10551">
    <property type="entry name" value="PsrB"/>
    <property type="match status" value="1"/>
</dbReference>
<dbReference type="AlphaFoldDB" id="A0A9Q3UPS9"/>
<feature type="region of interest" description="Disordered" evidence="1">
    <location>
        <begin position="966"/>
        <end position="995"/>
    </location>
</feature>
<dbReference type="NCBIfam" id="TIGR04519">
    <property type="entry name" value="MoCo_extend_TAT"/>
    <property type="match status" value="1"/>
</dbReference>
<organism evidence="3 4">
    <name type="scientific">Alloalcanivorax marinus</name>
    <dbReference type="NCBI Taxonomy" id="1177169"/>
    <lineage>
        <taxon>Bacteria</taxon>
        <taxon>Pseudomonadati</taxon>
        <taxon>Pseudomonadota</taxon>
        <taxon>Gammaproteobacteria</taxon>
        <taxon>Oceanospirillales</taxon>
        <taxon>Alcanivoracaceae</taxon>
        <taxon>Alloalcanivorax</taxon>
    </lineage>
</organism>
<evidence type="ECO:0000259" key="2">
    <source>
        <dbReference type="PROSITE" id="PS51379"/>
    </source>
</evidence>
<comment type="caution">
    <text evidence="3">The sequence shown here is derived from an EMBL/GenBank/DDBJ whole genome shotgun (WGS) entry which is preliminary data.</text>
</comment>
<dbReference type="InterPro" id="IPR017896">
    <property type="entry name" value="4Fe4S_Fe-S-bd"/>
</dbReference>
<dbReference type="SUPFAM" id="SSF54862">
    <property type="entry name" value="4Fe-4S ferredoxins"/>
    <property type="match status" value="1"/>
</dbReference>
<reference evidence="3" key="1">
    <citation type="submission" date="2021-10" db="EMBL/GenBank/DDBJ databases">
        <title>The diversity and Nitrogen Metabolism of Culturable Nitrate-Utilizing Bacteria Within the Oxygen Minimum Zone of the Changjiang (Yangtze River)Estuary.</title>
        <authorList>
            <person name="Zhang D."/>
            <person name="Zheng J."/>
            <person name="Liu S."/>
            <person name="He W."/>
        </authorList>
    </citation>
    <scope>NUCLEOTIDE SEQUENCE</scope>
    <source>
        <strain evidence="3">FXH-223</strain>
    </source>
</reference>